<reference evidence="8" key="1">
    <citation type="journal article" date="2023" name="G3 (Bethesda)">
        <title>Whole genome assemblies of Zophobas morio and Tenebrio molitor.</title>
        <authorList>
            <person name="Kaur S."/>
            <person name="Stinson S.A."/>
            <person name="diCenzo G.C."/>
        </authorList>
    </citation>
    <scope>NUCLEOTIDE SEQUENCE</scope>
    <source>
        <strain evidence="8">QUZm001</strain>
    </source>
</reference>
<dbReference type="GO" id="GO:0005634">
    <property type="term" value="C:nucleus"/>
    <property type="evidence" value="ECO:0007669"/>
    <property type="project" value="UniProtKB-SubCell"/>
</dbReference>
<name>A0AA38I0Z7_9CUCU</name>
<dbReference type="Proteomes" id="UP001168821">
    <property type="component" value="Unassembled WGS sequence"/>
</dbReference>
<evidence type="ECO:0000256" key="6">
    <source>
        <dbReference type="SAM" id="Coils"/>
    </source>
</evidence>
<dbReference type="GO" id="GO:0045786">
    <property type="term" value="P:negative regulation of cell cycle"/>
    <property type="evidence" value="ECO:0007669"/>
    <property type="project" value="TreeGrafter"/>
</dbReference>
<gene>
    <name evidence="8" type="ORF">Zmor_022355</name>
</gene>
<evidence type="ECO:0000256" key="4">
    <source>
        <dbReference type="ARBA" id="ARBA00023242"/>
    </source>
</evidence>
<evidence type="ECO:0000256" key="7">
    <source>
        <dbReference type="SAM" id="MobiDB-lite"/>
    </source>
</evidence>
<dbReference type="GO" id="GO:0008156">
    <property type="term" value="P:negative regulation of DNA replication"/>
    <property type="evidence" value="ECO:0007669"/>
    <property type="project" value="TreeGrafter"/>
</dbReference>
<dbReference type="Pfam" id="PF07412">
    <property type="entry name" value="Geminin"/>
    <property type="match status" value="1"/>
</dbReference>
<comment type="caution">
    <text evidence="8">The sequence shown here is derived from an EMBL/GenBank/DDBJ whole genome shotgun (WGS) entry which is preliminary data.</text>
</comment>
<evidence type="ECO:0000256" key="5">
    <source>
        <dbReference type="ARBA" id="ARBA00023306"/>
    </source>
</evidence>
<dbReference type="PANTHER" id="PTHR13372:SF5">
    <property type="entry name" value="GEMININ"/>
    <property type="match status" value="1"/>
</dbReference>
<evidence type="ECO:0000313" key="8">
    <source>
        <dbReference type="EMBL" id="KAJ3644639.1"/>
    </source>
</evidence>
<feature type="coiled-coil region" evidence="6">
    <location>
        <begin position="98"/>
        <end position="132"/>
    </location>
</feature>
<evidence type="ECO:0000256" key="1">
    <source>
        <dbReference type="ARBA" id="ARBA00004123"/>
    </source>
</evidence>
<protein>
    <recommendedName>
        <fullName evidence="10">Geminin</fullName>
    </recommendedName>
</protein>
<keyword evidence="3 6" id="KW-0175">Coiled coil</keyword>
<keyword evidence="9" id="KW-1185">Reference proteome</keyword>
<sequence>MKTGIKLDSQDQKENTKTTRNALKILQHTAADKENLAGRLHEKDKLASSSYRNDHKRKPSEDKAVQTGESVITAADLTSDEPSADYWKRVAEKRQEMLDESLTENEKLKGAVEALQEENKACKEMLDESRALVEVLQEMLAEDDGNGTTEAAEED</sequence>
<feature type="region of interest" description="Disordered" evidence="7">
    <location>
        <begin position="1"/>
        <end position="21"/>
    </location>
</feature>
<dbReference type="AlphaFoldDB" id="A0AA38I0Z7"/>
<evidence type="ECO:0000313" key="9">
    <source>
        <dbReference type="Proteomes" id="UP001168821"/>
    </source>
</evidence>
<keyword evidence="4" id="KW-0539">Nucleus</keyword>
<organism evidence="8 9">
    <name type="scientific">Zophobas morio</name>
    <dbReference type="NCBI Taxonomy" id="2755281"/>
    <lineage>
        <taxon>Eukaryota</taxon>
        <taxon>Metazoa</taxon>
        <taxon>Ecdysozoa</taxon>
        <taxon>Arthropoda</taxon>
        <taxon>Hexapoda</taxon>
        <taxon>Insecta</taxon>
        <taxon>Pterygota</taxon>
        <taxon>Neoptera</taxon>
        <taxon>Endopterygota</taxon>
        <taxon>Coleoptera</taxon>
        <taxon>Polyphaga</taxon>
        <taxon>Cucujiformia</taxon>
        <taxon>Tenebrionidae</taxon>
        <taxon>Zophobas</taxon>
    </lineage>
</organism>
<evidence type="ECO:0008006" key="10">
    <source>
        <dbReference type="Google" id="ProtNLM"/>
    </source>
</evidence>
<evidence type="ECO:0000256" key="2">
    <source>
        <dbReference type="ARBA" id="ARBA00007979"/>
    </source>
</evidence>
<feature type="compositionally biased region" description="Basic and acidic residues" evidence="7">
    <location>
        <begin position="34"/>
        <end position="46"/>
    </location>
</feature>
<keyword evidence="5" id="KW-0131">Cell cycle</keyword>
<dbReference type="EMBL" id="JALNTZ010000007">
    <property type="protein sequence ID" value="KAJ3644639.1"/>
    <property type="molecule type" value="Genomic_DNA"/>
</dbReference>
<accession>A0AA38I0Z7</accession>
<dbReference type="Gene3D" id="1.20.5.1180">
    <property type="entry name" value="Geminin coiled-coil domain"/>
    <property type="match status" value="1"/>
</dbReference>
<comment type="similarity">
    <text evidence="2">Belongs to the geminin family.</text>
</comment>
<evidence type="ECO:0000256" key="3">
    <source>
        <dbReference type="ARBA" id="ARBA00023054"/>
    </source>
</evidence>
<proteinExistence type="inferred from homology"/>
<comment type="subcellular location">
    <subcellularLocation>
        <location evidence="1">Nucleus</location>
    </subcellularLocation>
</comment>
<dbReference type="PANTHER" id="PTHR13372">
    <property type="entry name" value="GEMININ"/>
    <property type="match status" value="1"/>
</dbReference>
<feature type="region of interest" description="Disordered" evidence="7">
    <location>
        <begin position="34"/>
        <end position="68"/>
    </location>
</feature>
<dbReference type="InterPro" id="IPR022786">
    <property type="entry name" value="Geminin/Multicilin"/>
</dbReference>
<dbReference type="SUPFAM" id="SSF111469">
    <property type="entry name" value="Geminin coiled-coil domain"/>
    <property type="match status" value="1"/>
</dbReference>
<feature type="compositionally biased region" description="Basic and acidic residues" evidence="7">
    <location>
        <begin position="8"/>
        <end position="17"/>
    </location>
</feature>